<gene>
    <name evidence="6" type="primary">ech1B</name>
    <name evidence="6" type="ORF">TKV_c01240</name>
</gene>
<name>A0A097AND8_THEKI</name>
<dbReference type="InterPro" id="IPR052561">
    <property type="entry name" value="ComplexI_Subunit1"/>
</dbReference>
<accession>A0A097AND8</accession>
<dbReference type="AlphaFoldDB" id="A0A097AND8"/>
<feature type="transmembrane region" description="Helical" evidence="5">
    <location>
        <begin position="104"/>
        <end position="126"/>
    </location>
</feature>
<sequence length="320" mass="34499">MSEILIKLLNVLIFPGFLYTAIVGLLFYGIHMKILAKIQRRIGPPISQPFKDFAKLMLKDTLEIEGATGWLFKLAPLIMIVAIVIAMMFVPVGMSAVFTGPGAIIVLLYLISAAAVGIILGGSASSSPYSVVGASRELALMLSYDISLVVIFVTVALKAGMGLGLTADFSLMDIVKYQLEHGAFITNWVMIPAFLAFMMIIPANLGLPPFDVVEAETEIAGGPMAEYTGKRLGLFYLANAMKIVLLTSTIVAMFLPSPTTGNIFLNAVCFTIKAWLIYFIGGTLVAAFTGRRRIDQAVRFYLTVPLGLSILSFALVLLGL</sequence>
<protein>
    <submittedName>
        <fullName evidence="6">Ech-type complex subunit Ech1B</fullName>
        <ecNumber evidence="6">1.6.5.3</ecNumber>
    </submittedName>
</protein>
<evidence type="ECO:0000256" key="4">
    <source>
        <dbReference type="ARBA" id="ARBA00023136"/>
    </source>
</evidence>
<dbReference type="EC" id="1.6.5.3" evidence="6"/>
<keyword evidence="6" id="KW-0560">Oxidoreductase</keyword>
<evidence type="ECO:0000313" key="7">
    <source>
        <dbReference type="Proteomes" id="UP000029669"/>
    </source>
</evidence>
<feature type="transmembrane region" description="Helical" evidence="5">
    <location>
        <begin position="12"/>
        <end position="31"/>
    </location>
</feature>
<evidence type="ECO:0000256" key="1">
    <source>
        <dbReference type="ARBA" id="ARBA00004141"/>
    </source>
</evidence>
<keyword evidence="4 5" id="KW-0472">Membrane</keyword>
<dbReference type="eggNOG" id="COG1005">
    <property type="taxonomic scope" value="Bacteria"/>
</dbReference>
<dbReference type="InterPro" id="IPR018086">
    <property type="entry name" value="NADH_UbQ_OxRdtase_su1_CS"/>
</dbReference>
<feature type="transmembrane region" description="Helical" evidence="5">
    <location>
        <begin position="234"/>
        <end position="257"/>
    </location>
</feature>
<feature type="transmembrane region" description="Helical" evidence="5">
    <location>
        <begin position="181"/>
        <end position="201"/>
    </location>
</feature>
<feature type="transmembrane region" description="Helical" evidence="5">
    <location>
        <begin position="263"/>
        <end position="288"/>
    </location>
</feature>
<evidence type="ECO:0000256" key="3">
    <source>
        <dbReference type="ARBA" id="ARBA00022989"/>
    </source>
</evidence>
<keyword evidence="3 5" id="KW-1133">Transmembrane helix</keyword>
<feature type="transmembrane region" description="Helical" evidence="5">
    <location>
        <begin position="77"/>
        <end position="98"/>
    </location>
</feature>
<dbReference type="GO" id="GO:0016491">
    <property type="term" value="F:oxidoreductase activity"/>
    <property type="evidence" value="ECO:0007669"/>
    <property type="project" value="UniProtKB-KW"/>
</dbReference>
<keyword evidence="7" id="KW-1185">Reference proteome</keyword>
<evidence type="ECO:0000256" key="5">
    <source>
        <dbReference type="SAM" id="Phobius"/>
    </source>
</evidence>
<dbReference type="PANTHER" id="PTHR43359">
    <property type="entry name" value="FORMATE HYDROGENLYASE SUBUNIT 4"/>
    <property type="match status" value="1"/>
</dbReference>
<proteinExistence type="predicted"/>
<keyword evidence="2 5" id="KW-0812">Transmembrane</keyword>
<evidence type="ECO:0000256" key="2">
    <source>
        <dbReference type="ARBA" id="ARBA00022692"/>
    </source>
</evidence>
<dbReference type="KEGG" id="tki:TKV_c01240"/>
<evidence type="ECO:0000313" key="6">
    <source>
        <dbReference type="EMBL" id="AIS51329.1"/>
    </source>
</evidence>
<dbReference type="PROSITE" id="PS00668">
    <property type="entry name" value="COMPLEX1_ND1_2"/>
    <property type="match status" value="1"/>
</dbReference>
<dbReference type="PANTHER" id="PTHR43359:SF1">
    <property type="entry name" value="FORMATE HYDROGENLYASE SUBUNIT 4-RELATED"/>
    <property type="match status" value="1"/>
</dbReference>
<reference evidence="7" key="1">
    <citation type="journal article" date="2015" name="Genome Announc.">
        <title>Whole-Genome Sequences of 80 Environmental and Clinical Isolates of Burkholderia pseudomallei.</title>
        <authorList>
            <person name="Johnson S.L."/>
            <person name="Baker A.L."/>
            <person name="Chain P.S."/>
            <person name="Currie B.J."/>
            <person name="Daligault H.E."/>
            <person name="Davenport K.W."/>
            <person name="Davis C.B."/>
            <person name="Inglis T.J."/>
            <person name="Kaestli M."/>
            <person name="Koren S."/>
            <person name="Mayo M."/>
            <person name="Merritt A.J."/>
            <person name="Price E.P."/>
            <person name="Sarovich D.S."/>
            <person name="Warner J."/>
            <person name="Rosovitz M.J."/>
        </authorList>
    </citation>
    <scope>NUCLEOTIDE SEQUENCE [LARGE SCALE GENOMIC DNA]</scope>
    <source>
        <strain evidence="7">DSM 2030</strain>
    </source>
</reference>
<dbReference type="EMBL" id="CP009170">
    <property type="protein sequence ID" value="AIS51329.1"/>
    <property type="molecule type" value="Genomic_DNA"/>
</dbReference>
<dbReference type="HOGENOM" id="CLU_015134_0_2_9"/>
<dbReference type="RefSeq" id="WP_049684327.1">
    <property type="nucleotide sequence ID" value="NZ_CP009170.1"/>
</dbReference>
<dbReference type="STRING" id="2325.TKV_c01240"/>
<organism evidence="6 7">
    <name type="scientific">Thermoanaerobacter kivui</name>
    <name type="common">Acetogenium kivui</name>
    <dbReference type="NCBI Taxonomy" id="2325"/>
    <lineage>
        <taxon>Bacteria</taxon>
        <taxon>Bacillati</taxon>
        <taxon>Bacillota</taxon>
        <taxon>Clostridia</taxon>
        <taxon>Thermoanaerobacterales</taxon>
        <taxon>Thermoanaerobacteraceae</taxon>
        <taxon>Thermoanaerobacter</taxon>
    </lineage>
</organism>
<dbReference type="OrthoDB" id="9778499at2"/>
<dbReference type="Pfam" id="PF00146">
    <property type="entry name" value="NADHdh"/>
    <property type="match status" value="1"/>
</dbReference>
<dbReference type="InterPro" id="IPR001694">
    <property type="entry name" value="NADH_UbQ_OxRdtase_su1/FPO"/>
</dbReference>
<feature type="transmembrane region" description="Helical" evidence="5">
    <location>
        <begin position="300"/>
        <end position="319"/>
    </location>
</feature>
<dbReference type="GO" id="GO:0005886">
    <property type="term" value="C:plasma membrane"/>
    <property type="evidence" value="ECO:0007669"/>
    <property type="project" value="TreeGrafter"/>
</dbReference>
<feature type="transmembrane region" description="Helical" evidence="5">
    <location>
        <begin position="138"/>
        <end position="161"/>
    </location>
</feature>
<dbReference type="Proteomes" id="UP000029669">
    <property type="component" value="Chromosome"/>
</dbReference>
<comment type="subcellular location">
    <subcellularLocation>
        <location evidence="1">Membrane</location>
        <topology evidence="1">Multi-pass membrane protein</topology>
    </subcellularLocation>
</comment>